<dbReference type="OrthoDB" id="7163777at2"/>
<dbReference type="PANTHER" id="PTHR30213">
    <property type="entry name" value="INNER MEMBRANE PROTEIN YHJD"/>
    <property type="match status" value="1"/>
</dbReference>
<dbReference type="Pfam" id="PF03631">
    <property type="entry name" value="Virul_fac_BrkB"/>
    <property type="match status" value="1"/>
</dbReference>
<dbReference type="KEGG" id="vgo:GJW-30_1_00536"/>
<gene>
    <name evidence="7" type="ORF">GJW-30_1_00536</name>
</gene>
<evidence type="ECO:0000313" key="8">
    <source>
        <dbReference type="Proteomes" id="UP000236884"/>
    </source>
</evidence>
<evidence type="ECO:0000256" key="6">
    <source>
        <dbReference type="SAM" id="Phobius"/>
    </source>
</evidence>
<accession>A0A0S3PQ15</accession>
<dbReference type="Proteomes" id="UP000236884">
    <property type="component" value="Chromosome"/>
</dbReference>
<dbReference type="PANTHER" id="PTHR30213:SF0">
    <property type="entry name" value="UPF0761 MEMBRANE PROTEIN YIHY"/>
    <property type="match status" value="1"/>
</dbReference>
<evidence type="ECO:0000313" key="7">
    <source>
        <dbReference type="EMBL" id="BAT58023.1"/>
    </source>
</evidence>
<dbReference type="AlphaFoldDB" id="A0A0S3PQ15"/>
<protein>
    <submittedName>
        <fullName evidence="7">Ribonuclease BN-like family protein</fullName>
    </submittedName>
</protein>
<feature type="transmembrane region" description="Helical" evidence="6">
    <location>
        <begin position="26"/>
        <end position="52"/>
    </location>
</feature>
<sequence>MFKPRRIFRIALEAFYRFLKDDGWAIASHIALSTLMAMFPFLLVLTAIAGLFGSKNLVDESVRILLETWPEQVSAPLAVEIRSVLRSAQGGVLTIGVVLALYFASSGVEGLRVGLNRAYGITEERAWYWLRLESIGYVMLGAAALLSLSFLVFLAPVIWGTAVRYIPELAPFGYLITFVRLGIAACLLILALLIVHLWLPGGRRTLAEIFPGVVVTMMLWLFAGTMFGRYLADFAFTYSTYYAGLASPMIALVFLYLTSSIFIFGAEINAVIDRPQVRLTDPEVPPPPIEKLL</sequence>
<dbReference type="PIRSF" id="PIRSF035875">
    <property type="entry name" value="RNase_BN"/>
    <property type="match status" value="1"/>
</dbReference>
<proteinExistence type="predicted"/>
<dbReference type="InterPro" id="IPR017039">
    <property type="entry name" value="Virul_fac_BrkB"/>
</dbReference>
<feature type="transmembrane region" description="Helical" evidence="6">
    <location>
        <begin position="171"/>
        <end position="199"/>
    </location>
</feature>
<name>A0A0S3PQ15_9BRAD</name>
<keyword evidence="2" id="KW-1003">Cell membrane</keyword>
<reference evidence="7 8" key="1">
    <citation type="submission" date="2015-08" db="EMBL/GenBank/DDBJ databases">
        <title>Investigation of the bacterial diversity of lava forest soil.</title>
        <authorList>
            <person name="Lee J.S."/>
        </authorList>
    </citation>
    <scope>NUCLEOTIDE SEQUENCE [LARGE SCALE GENOMIC DNA]</scope>
    <source>
        <strain evidence="7 8">GJW-30</strain>
    </source>
</reference>
<keyword evidence="4 6" id="KW-1133">Transmembrane helix</keyword>
<keyword evidence="5 6" id="KW-0472">Membrane</keyword>
<dbReference type="RefSeq" id="WP_096351320.1">
    <property type="nucleotide sequence ID" value="NZ_AP014946.1"/>
</dbReference>
<dbReference type="EMBL" id="AP014946">
    <property type="protein sequence ID" value="BAT58023.1"/>
    <property type="molecule type" value="Genomic_DNA"/>
</dbReference>
<feature type="transmembrane region" description="Helical" evidence="6">
    <location>
        <begin position="135"/>
        <end position="159"/>
    </location>
</feature>
<organism evidence="7 8">
    <name type="scientific">Variibacter gotjawalensis</name>
    <dbReference type="NCBI Taxonomy" id="1333996"/>
    <lineage>
        <taxon>Bacteria</taxon>
        <taxon>Pseudomonadati</taxon>
        <taxon>Pseudomonadota</taxon>
        <taxon>Alphaproteobacteria</taxon>
        <taxon>Hyphomicrobiales</taxon>
        <taxon>Nitrobacteraceae</taxon>
        <taxon>Variibacter</taxon>
    </lineage>
</organism>
<comment type="subcellular location">
    <subcellularLocation>
        <location evidence="1">Cell membrane</location>
        <topology evidence="1">Multi-pass membrane protein</topology>
    </subcellularLocation>
</comment>
<evidence type="ECO:0000256" key="5">
    <source>
        <dbReference type="ARBA" id="ARBA00023136"/>
    </source>
</evidence>
<evidence type="ECO:0000256" key="4">
    <source>
        <dbReference type="ARBA" id="ARBA00022989"/>
    </source>
</evidence>
<keyword evidence="8" id="KW-1185">Reference proteome</keyword>
<evidence type="ECO:0000256" key="3">
    <source>
        <dbReference type="ARBA" id="ARBA00022692"/>
    </source>
</evidence>
<feature type="transmembrane region" description="Helical" evidence="6">
    <location>
        <begin position="206"/>
        <end position="228"/>
    </location>
</feature>
<feature type="transmembrane region" description="Helical" evidence="6">
    <location>
        <begin position="92"/>
        <end position="115"/>
    </location>
</feature>
<evidence type="ECO:0000256" key="1">
    <source>
        <dbReference type="ARBA" id="ARBA00004651"/>
    </source>
</evidence>
<evidence type="ECO:0000256" key="2">
    <source>
        <dbReference type="ARBA" id="ARBA00022475"/>
    </source>
</evidence>
<feature type="transmembrane region" description="Helical" evidence="6">
    <location>
        <begin position="240"/>
        <end position="264"/>
    </location>
</feature>
<dbReference type="GO" id="GO:0005886">
    <property type="term" value="C:plasma membrane"/>
    <property type="evidence" value="ECO:0007669"/>
    <property type="project" value="UniProtKB-SubCell"/>
</dbReference>
<keyword evidence="3 6" id="KW-0812">Transmembrane</keyword>